<sequence length="39" mass="4340">MNDIPEIGKTKLGLTINKKLHFSAYLLHFTTPGPPPVHI</sequence>
<dbReference type="Proteomes" id="UP001246858">
    <property type="component" value="Unassembled WGS sequence"/>
</dbReference>
<evidence type="ECO:0000313" key="2">
    <source>
        <dbReference type="Proteomes" id="UP001246858"/>
    </source>
</evidence>
<name>A0ACC6L525_9SPHI</name>
<evidence type="ECO:0000313" key="1">
    <source>
        <dbReference type="EMBL" id="MDR6786503.1"/>
    </source>
</evidence>
<keyword evidence="2" id="KW-1185">Reference proteome</keyword>
<organism evidence="1 2">
    <name type="scientific">Pedobacter africanus</name>
    <dbReference type="NCBI Taxonomy" id="151894"/>
    <lineage>
        <taxon>Bacteria</taxon>
        <taxon>Pseudomonadati</taxon>
        <taxon>Bacteroidota</taxon>
        <taxon>Sphingobacteriia</taxon>
        <taxon>Sphingobacteriales</taxon>
        <taxon>Sphingobacteriaceae</taxon>
        <taxon>Pedobacter</taxon>
    </lineage>
</organism>
<gene>
    <name evidence="1" type="ORF">J2X78_005098</name>
</gene>
<comment type="caution">
    <text evidence="1">The sequence shown here is derived from an EMBL/GenBank/DDBJ whole genome shotgun (WGS) entry which is preliminary data.</text>
</comment>
<protein>
    <submittedName>
        <fullName evidence="1">Uncharacterized protein</fullName>
    </submittedName>
</protein>
<proteinExistence type="predicted"/>
<dbReference type="EMBL" id="JAVDTF010000007">
    <property type="protein sequence ID" value="MDR6786503.1"/>
    <property type="molecule type" value="Genomic_DNA"/>
</dbReference>
<accession>A0ACC6L525</accession>
<reference evidence="1" key="1">
    <citation type="submission" date="2023-07" db="EMBL/GenBank/DDBJ databases">
        <title>Sorghum-associated microbial communities from plants grown in Nebraska, USA.</title>
        <authorList>
            <person name="Schachtman D."/>
        </authorList>
    </citation>
    <scope>NUCLEOTIDE SEQUENCE</scope>
    <source>
        <strain evidence="1">2697</strain>
    </source>
</reference>